<feature type="transmembrane region" description="Helical" evidence="8">
    <location>
        <begin position="132"/>
        <end position="155"/>
    </location>
</feature>
<dbReference type="Pfam" id="PF16916">
    <property type="entry name" value="ZT_dimer"/>
    <property type="match status" value="1"/>
</dbReference>
<dbReference type="Gene3D" id="1.20.1510.10">
    <property type="entry name" value="Cation efflux protein transmembrane domain"/>
    <property type="match status" value="1"/>
</dbReference>
<keyword evidence="6 8" id="KW-0472">Membrane</keyword>
<dbReference type="InterPro" id="IPR058533">
    <property type="entry name" value="Cation_efflux_TM"/>
</dbReference>
<dbReference type="RefSeq" id="WP_419191102.1">
    <property type="nucleotide sequence ID" value="NZ_CP036434.1"/>
</dbReference>
<dbReference type="PANTHER" id="PTHR43840:SF15">
    <property type="entry name" value="MITOCHONDRIAL METAL TRANSPORTER 1-RELATED"/>
    <property type="match status" value="1"/>
</dbReference>
<dbReference type="GO" id="GO:0015093">
    <property type="term" value="F:ferrous iron transmembrane transporter activity"/>
    <property type="evidence" value="ECO:0007669"/>
    <property type="project" value="TreeGrafter"/>
</dbReference>
<organism evidence="11 12">
    <name type="scientific">Saltatorellus ferox</name>
    <dbReference type="NCBI Taxonomy" id="2528018"/>
    <lineage>
        <taxon>Bacteria</taxon>
        <taxon>Pseudomonadati</taxon>
        <taxon>Planctomycetota</taxon>
        <taxon>Planctomycetia</taxon>
        <taxon>Planctomycetia incertae sedis</taxon>
        <taxon>Saltatorellus</taxon>
    </lineage>
</organism>
<evidence type="ECO:0000256" key="6">
    <source>
        <dbReference type="ARBA" id="ARBA00023136"/>
    </source>
</evidence>
<dbReference type="InterPro" id="IPR050291">
    <property type="entry name" value="CDF_Transporter"/>
</dbReference>
<dbReference type="Pfam" id="PF01545">
    <property type="entry name" value="Cation_efflux"/>
    <property type="match status" value="1"/>
</dbReference>
<evidence type="ECO:0000256" key="4">
    <source>
        <dbReference type="ARBA" id="ARBA00022692"/>
    </source>
</evidence>
<feature type="region of interest" description="Disordered" evidence="7">
    <location>
        <begin position="308"/>
        <end position="329"/>
    </location>
</feature>
<sequence length="329" mass="35492">MSPHLHTSAEAQEISASDPERNVALQRQVMTLSLGVAVVMLIGKLAAWSLTGSSAIFSDAAESVVHFAATAMAGFSLWYASQPPDDQHPYGHGKIAYFSSGIEGGLILIAAVIILIQATLDLIEGPEVEHLGIGLAITGALGLINLFLGLALVRVGRSTNALVLVANGYHVLTDMWTSLGVVVGVALVWATGAVWLDPVVAILMGLNILWTSGRLIREAFAGLMETIDIDETARVMEVLDRAAATDRIKGHHHVRHRRVNDQIWLEQHLLMEDDLSLVEAHDRASQIEAEQRALFPQSHVQITSHLEPVTHDHADDVPHDAIVDGSTLD</sequence>
<protein>
    <submittedName>
        <fullName evidence="11">Ferrous-iron efflux pump FieF</fullName>
    </submittedName>
</protein>
<dbReference type="PANTHER" id="PTHR43840">
    <property type="entry name" value="MITOCHONDRIAL METAL TRANSPORTER 1-RELATED"/>
    <property type="match status" value="1"/>
</dbReference>
<feature type="transmembrane region" description="Helical" evidence="8">
    <location>
        <begin position="95"/>
        <end position="120"/>
    </location>
</feature>
<feature type="domain" description="Cation efflux protein transmembrane" evidence="9">
    <location>
        <begin position="31"/>
        <end position="224"/>
    </location>
</feature>
<evidence type="ECO:0000313" key="11">
    <source>
        <dbReference type="EMBL" id="QDV06105.1"/>
    </source>
</evidence>
<keyword evidence="4 8" id="KW-0812">Transmembrane</keyword>
<dbReference type="InterPro" id="IPR027469">
    <property type="entry name" value="Cation_efflux_TMD_sf"/>
</dbReference>
<keyword evidence="5 8" id="KW-1133">Transmembrane helix</keyword>
<evidence type="ECO:0000256" key="2">
    <source>
        <dbReference type="ARBA" id="ARBA00008114"/>
    </source>
</evidence>
<dbReference type="GO" id="GO:0006882">
    <property type="term" value="P:intracellular zinc ion homeostasis"/>
    <property type="evidence" value="ECO:0007669"/>
    <property type="project" value="TreeGrafter"/>
</dbReference>
<dbReference type="Gene3D" id="3.30.70.1350">
    <property type="entry name" value="Cation efflux protein, cytoplasmic domain"/>
    <property type="match status" value="1"/>
</dbReference>
<dbReference type="GO" id="GO:0015341">
    <property type="term" value="F:zinc efflux antiporter activity"/>
    <property type="evidence" value="ECO:0007669"/>
    <property type="project" value="TreeGrafter"/>
</dbReference>
<evidence type="ECO:0000259" key="10">
    <source>
        <dbReference type="Pfam" id="PF16916"/>
    </source>
</evidence>
<accession>A0A518EPT6</accession>
<dbReference type="Proteomes" id="UP000320390">
    <property type="component" value="Chromosome"/>
</dbReference>
<dbReference type="GO" id="GO:0005886">
    <property type="term" value="C:plasma membrane"/>
    <property type="evidence" value="ECO:0007669"/>
    <property type="project" value="TreeGrafter"/>
</dbReference>
<feature type="transmembrane region" description="Helical" evidence="8">
    <location>
        <begin position="63"/>
        <end position="80"/>
    </location>
</feature>
<gene>
    <name evidence="11" type="primary">fieF_2</name>
    <name evidence="11" type="ORF">Poly30_16090</name>
</gene>
<feature type="transmembrane region" description="Helical" evidence="8">
    <location>
        <begin position="29"/>
        <end position="51"/>
    </location>
</feature>
<name>A0A518EPT6_9BACT</name>
<dbReference type="SUPFAM" id="SSF161111">
    <property type="entry name" value="Cation efflux protein transmembrane domain-like"/>
    <property type="match status" value="1"/>
</dbReference>
<dbReference type="InterPro" id="IPR027470">
    <property type="entry name" value="Cation_efflux_CTD"/>
</dbReference>
<dbReference type="AlphaFoldDB" id="A0A518EPT6"/>
<comment type="similarity">
    <text evidence="2">Belongs to the cation diffusion facilitator (CDF) transporter (TC 2.A.4) family.</text>
</comment>
<comment type="subcellular location">
    <subcellularLocation>
        <location evidence="1">Membrane</location>
        <topology evidence="1">Multi-pass membrane protein</topology>
    </subcellularLocation>
</comment>
<proteinExistence type="inferred from homology"/>
<evidence type="ECO:0000256" key="5">
    <source>
        <dbReference type="ARBA" id="ARBA00022989"/>
    </source>
</evidence>
<keyword evidence="12" id="KW-1185">Reference proteome</keyword>
<keyword evidence="3" id="KW-0813">Transport</keyword>
<evidence type="ECO:0000259" key="9">
    <source>
        <dbReference type="Pfam" id="PF01545"/>
    </source>
</evidence>
<dbReference type="NCBIfam" id="TIGR01297">
    <property type="entry name" value="CDF"/>
    <property type="match status" value="1"/>
</dbReference>
<evidence type="ECO:0000256" key="7">
    <source>
        <dbReference type="SAM" id="MobiDB-lite"/>
    </source>
</evidence>
<evidence type="ECO:0000256" key="3">
    <source>
        <dbReference type="ARBA" id="ARBA00022448"/>
    </source>
</evidence>
<feature type="transmembrane region" description="Helical" evidence="8">
    <location>
        <begin position="175"/>
        <end position="196"/>
    </location>
</feature>
<dbReference type="InterPro" id="IPR002524">
    <property type="entry name" value="Cation_efflux"/>
</dbReference>
<dbReference type="InterPro" id="IPR036837">
    <property type="entry name" value="Cation_efflux_CTD_sf"/>
</dbReference>
<dbReference type="GO" id="GO:0015086">
    <property type="term" value="F:cadmium ion transmembrane transporter activity"/>
    <property type="evidence" value="ECO:0007669"/>
    <property type="project" value="TreeGrafter"/>
</dbReference>
<evidence type="ECO:0000256" key="8">
    <source>
        <dbReference type="SAM" id="Phobius"/>
    </source>
</evidence>
<reference evidence="11 12" key="1">
    <citation type="submission" date="2019-02" db="EMBL/GenBank/DDBJ databases">
        <title>Deep-cultivation of Planctomycetes and their phenomic and genomic characterization uncovers novel biology.</title>
        <authorList>
            <person name="Wiegand S."/>
            <person name="Jogler M."/>
            <person name="Boedeker C."/>
            <person name="Pinto D."/>
            <person name="Vollmers J."/>
            <person name="Rivas-Marin E."/>
            <person name="Kohn T."/>
            <person name="Peeters S.H."/>
            <person name="Heuer A."/>
            <person name="Rast P."/>
            <person name="Oberbeckmann S."/>
            <person name="Bunk B."/>
            <person name="Jeske O."/>
            <person name="Meyerdierks A."/>
            <person name="Storesund J.E."/>
            <person name="Kallscheuer N."/>
            <person name="Luecker S."/>
            <person name="Lage O.M."/>
            <person name="Pohl T."/>
            <person name="Merkel B.J."/>
            <person name="Hornburger P."/>
            <person name="Mueller R.-W."/>
            <person name="Bruemmer F."/>
            <person name="Labrenz M."/>
            <person name="Spormann A.M."/>
            <person name="Op den Camp H."/>
            <person name="Overmann J."/>
            <person name="Amann R."/>
            <person name="Jetten M.S.M."/>
            <person name="Mascher T."/>
            <person name="Medema M.H."/>
            <person name="Devos D.P."/>
            <person name="Kaster A.-K."/>
            <person name="Ovreas L."/>
            <person name="Rohde M."/>
            <person name="Galperin M.Y."/>
            <person name="Jogler C."/>
        </authorList>
    </citation>
    <scope>NUCLEOTIDE SEQUENCE [LARGE SCALE GENOMIC DNA]</scope>
    <source>
        <strain evidence="11 12">Poly30</strain>
    </source>
</reference>
<dbReference type="EMBL" id="CP036434">
    <property type="protein sequence ID" value="QDV06105.1"/>
    <property type="molecule type" value="Genomic_DNA"/>
</dbReference>
<evidence type="ECO:0000256" key="1">
    <source>
        <dbReference type="ARBA" id="ARBA00004141"/>
    </source>
</evidence>
<dbReference type="SUPFAM" id="SSF160240">
    <property type="entry name" value="Cation efflux protein cytoplasmic domain-like"/>
    <property type="match status" value="1"/>
</dbReference>
<feature type="domain" description="Cation efflux protein cytoplasmic" evidence="10">
    <location>
        <begin position="235"/>
        <end position="308"/>
    </location>
</feature>
<feature type="compositionally biased region" description="Basic and acidic residues" evidence="7">
    <location>
        <begin position="308"/>
        <end position="322"/>
    </location>
</feature>
<evidence type="ECO:0000313" key="12">
    <source>
        <dbReference type="Proteomes" id="UP000320390"/>
    </source>
</evidence>